<gene>
    <name evidence="10" type="primary">fluC</name>
    <name evidence="10" type="synonym">crcB</name>
    <name evidence="11" type="ORF">SCNU_11001</name>
</gene>
<dbReference type="eggNOG" id="COG0239">
    <property type="taxonomic scope" value="Bacteria"/>
</dbReference>
<name>F1YJX0_9ACTN</name>
<reference evidence="11 12" key="1">
    <citation type="journal article" date="2011" name="J. Bacteriol.">
        <title>Draft Genome Sequence of Gordonia neofelifaecis NRRL B-59395, a Cholesterol-Degrading Actinomycete.</title>
        <authorList>
            <person name="Ge F."/>
            <person name="Li W."/>
            <person name="Chen G."/>
            <person name="Liu Y."/>
            <person name="Zhang G."/>
            <person name="Yong B."/>
            <person name="Wang Q."/>
            <person name="Wang N."/>
            <person name="Huang Z."/>
            <person name="Li W."/>
            <person name="Wang J."/>
            <person name="Wu C."/>
            <person name="Xie Q."/>
            <person name="Liu G."/>
        </authorList>
    </citation>
    <scope>NUCLEOTIDE SEQUENCE [LARGE SCALE GENOMIC DNA]</scope>
    <source>
        <strain evidence="11 12">NRRL B-59395</strain>
    </source>
</reference>
<keyword evidence="10" id="KW-0479">Metal-binding</keyword>
<keyword evidence="4 10" id="KW-1133">Transmembrane helix</keyword>
<evidence type="ECO:0000313" key="11">
    <source>
        <dbReference type="EMBL" id="EGD55052.1"/>
    </source>
</evidence>
<keyword evidence="3 10" id="KW-0812">Transmembrane</keyword>
<evidence type="ECO:0000256" key="3">
    <source>
        <dbReference type="ARBA" id="ARBA00022692"/>
    </source>
</evidence>
<dbReference type="InterPro" id="IPR003691">
    <property type="entry name" value="FluC"/>
</dbReference>
<evidence type="ECO:0000256" key="10">
    <source>
        <dbReference type="HAMAP-Rule" id="MF_00454"/>
    </source>
</evidence>
<dbReference type="AlphaFoldDB" id="F1YJX0"/>
<evidence type="ECO:0000256" key="6">
    <source>
        <dbReference type="ARBA" id="ARBA00023303"/>
    </source>
</evidence>
<evidence type="ECO:0000256" key="9">
    <source>
        <dbReference type="ARBA" id="ARBA00049940"/>
    </source>
</evidence>
<evidence type="ECO:0000256" key="7">
    <source>
        <dbReference type="ARBA" id="ARBA00035120"/>
    </source>
</evidence>
<evidence type="ECO:0000313" key="12">
    <source>
        <dbReference type="Proteomes" id="UP000035065"/>
    </source>
</evidence>
<protein>
    <recommendedName>
        <fullName evidence="10">Fluoride-specific ion channel FluC</fullName>
    </recommendedName>
</protein>
<dbReference type="HAMAP" id="MF_00454">
    <property type="entry name" value="FluC"/>
    <property type="match status" value="1"/>
</dbReference>
<comment type="caution">
    <text evidence="11">The sequence shown here is derived from an EMBL/GenBank/DDBJ whole genome shotgun (WGS) entry which is preliminary data.</text>
</comment>
<dbReference type="PANTHER" id="PTHR28259:SF1">
    <property type="entry name" value="FLUORIDE EXPORT PROTEIN 1-RELATED"/>
    <property type="match status" value="1"/>
</dbReference>
<comment type="subcellular location">
    <subcellularLocation>
        <location evidence="1 10">Cell membrane</location>
        <topology evidence="1 10">Multi-pass membrane protein</topology>
    </subcellularLocation>
</comment>
<evidence type="ECO:0000256" key="2">
    <source>
        <dbReference type="ARBA" id="ARBA00022475"/>
    </source>
</evidence>
<keyword evidence="12" id="KW-1185">Reference proteome</keyword>
<comment type="function">
    <text evidence="9 10">Fluoride-specific ion channel. Important for reducing fluoride concentration in the cell, thus reducing its toxicity.</text>
</comment>
<keyword evidence="5 10" id="KW-0472">Membrane</keyword>
<accession>F1YJX0</accession>
<comment type="similarity">
    <text evidence="7 10">Belongs to the fluoride channel Fluc/FEX (TC 1.A.43) family.</text>
</comment>
<keyword evidence="10" id="KW-0915">Sodium</keyword>
<proteinExistence type="inferred from homology"/>
<keyword evidence="2 10" id="KW-1003">Cell membrane</keyword>
<feature type="transmembrane region" description="Helical" evidence="10">
    <location>
        <begin position="53"/>
        <end position="76"/>
    </location>
</feature>
<dbReference type="Proteomes" id="UP000035065">
    <property type="component" value="Unassembled WGS sequence"/>
</dbReference>
<keyword evidence="10" id="KW-0813">Transport</keyword>
<evidence type="ECO:0000256" key="8">
    <source>
        <dbReference type="ARBA" id="ARBA00035585"/>
    </source>
</evidence>
<feature type="transmembrane region" description="Helical" evidence="10">
    <location>
        <begin position="118"/>
        <end position="138"/>
    </location>
</feature>
<evidence type="ECO:0000256" key="1">
    <source>
        <dbReference type="ARBA" id="ARBA00004651"/>
    </source>
</evidence>
<feature type="binding site" evidence="10">
    <location>
        <position position="101"/>
    </location>
    <ligand>
        <name>Na(+)</name>
        <dbReference type="ChEBI" id="CHEBI:29101"/>
        <note>structural</note>
    </ligand>
</feature>
<keyword evidence="6 10" id="KW-0407">Ion channel</keyword>
<feature type="transmembrane region" description="Helical" evidence="10">
    <location>
        <begin position="21"/>
        <end position="41"/>
    </location>
</feature>
<dbReference type="RefSeq" id="WP_009679422.1">
    <property type="nucleotide sequence ID" value="NZ_AEUD01000008.1"/>
</dbReference>
<evidence type="ECO:0000256" key="5">
    <source>
        <dbReference type="ARBA" id="ARBA00023136"/>
    </source>
</evidence>
<feature type="binding site" evidence="10">
    <location>
        <position position="98"/>
    </location>
    <ligand>
        <name>Na(+)</name>
        <dbReference type="ChEBI" id="CHEBI:29101"/>
        <note>structural</note>
    </ligand>
</feature>
<dbReference type="GO" id="GO:0046872">
    <property type="term" value="F:metal ion binding"/>
    <property type="evidence" value="ECO:0007669"/>
    <property type="project" value="UniProtKB-KW"/>
</dbReference>
<dbReference type="GO" id="GO:0062054">
    <property type="term" value="F:fluoride channel activity"/>
    <property type="evidence" value="ECO:0007669"/>
    <property type="project" value="UniProtKB-UniRule"/>
</dbReference>
<dbReference type="PANTHER" id="PTHR28259">
    <property type="entry name" value="FLUORIDE EXPORT PROTEIN 1-RELATED"/>
    <property type="match status" value="1"/>
</dbReference>
<feature type="transmembrane region" description="Helical" evidence="10">
    <location>
        <begin position="88"/>
        <end position="106"/>
    </location>
</feature>
<evidence type="ECO:0000256" key="4">
    <source>
        <dbReference type="ARBA" id="ARBA00022989"/>
    </source>
</evidence>
<sequence>MSESYSFDIEGEGVRVVEKEILAAIGWVFVGGVAGTAVRWLAEEMWPANDGQWPWGTFAVNLVGAFVLGALLEGLARLGRDVGWRRRVRLAVGSGFCGALTTYSAFALEIDLLGRGEHYGLAIAYAVVSVAAGVLLALSGMRAARRLLPLRSGRA</sequence>
<dbReference type="GO" id="GO:0005886">
    <property type="term" value="C:plasma membrane"/>
    <property type="evidence" value="ECO:0007669"/>
    <property type="project" value="UniProtKB-SubCell"/>
</dbReference>
<organism evidence="11 12">
    <name type="scientific">Gordonia neofelifaecis NRRL B-59395</name>
    <dbReference type="NCBI Taxonomy" id="644548"/>
    <lineage>
        <taxon>Bacteria</taxon>
        <taxon>Bacillati</taxon>
        <taxon>Actinomycetota</taxon>
        <taxon>Actinomycetes</taxon>
        <taxon>Mycobacteriales</taxon>
        <taxon>Gordoniaceae</taxon>
        <taxon>Gordonia</taxon>
    </lineage>
</organism>
<dbReference type="STRING" id="644548.SCNU_11001"/>
<dbReference type="EMBL" id="AEUD01000008">
    <property type="protein sequence ID" value="EGD55052.1"/>
    <property type="molecule type" value="Genomic_DNA"/>
</dbReference>
<comment type="activity regulation">
    <text evidence="10">Na(+) is not transported, but it plays an essential structural role and its presence is essential for fluoride channel function.</text>
</comment>
<dbReference type="Pfam" id="PF02537">
    <property type="entry name" value="CRCB"/>
    <property type="match status" value="1"/>
</dbReference>
<comment type="catalytic activity">
    <reaction evidence="8">
        <text>fluoride(in) = fluoride(out)</text>
        <dbReference type="Rhea" id="RHEA:76159"/>
        <dbReference type="ChEBI" id="CHEBI:17051"/>
    </reaction>
    <physiologicalReaction direction="left-to-right" evidence="8">
        <dbReference type="Rhea" id="RHEA:76160"/>
    </physiologicalReaction>
</comment>
<dbReference type="GO" id="GO:0140114">
    <property type="term" value="P:cellular detoxification of fluoride"/>
    <property type="evidence" value="ECO:0007669"/>
    <property type="project" value="UniProtKB-UniRule"/>
</dbReference>
<keyword evidence="10" id="KW-0406">Ion transport</keyword>